<evidence type="ECO:0000313" key="2">
    <source>
        <dbReference type="EMBL" id="MFC0227399.1"/>
    </source>
</evidence>
<evidence type="ECO:0000259" key="1">
    <source>
        <dbReference type="Pfam" id="PF21821"/>
    </source>
</evidence>
<dbReference type="Pfam" id="PF21821">
    <property type="entry name" value="Dit_like"/>
    <property type="match status" value="1"/>
</dbReference>
<dbReference type="InterPro" id="IPR048494">
    <property type="entry name" value="Dit-like_N"/>
</dbReference>
<name>A0ABV6EFA0_9GAMM</name>
<keyword evidence="3" id="KW-1185">Reference proteome</keyword>
<comment type="caution">
    <text evidence="2">The sequence shown here is derived from an EMBL/GenBank/DDBJ whole genome shotgun (WGS) entry which is preliminary data.</text>
</comment>
<protein>
    <submittedName>
        <fullName evidence="2">Phage baseplate protein</fullName>
    </submittedName>
</protein>
<organism evidence="2 3">
    <name type="scientific">Serratia aquatilis</name>
    <dbReference type="NCBI Taxonomy" id="1737515"/>
    <lineage>
        <taxon>Bacteria</taxon>
        <taxon>Pseudomonadati</taxon>
        <taxon>Pseudomonadota</taxon>
        <taxon>Gammaproteobacteria</taxon>
        <taxon>Enterobacterales</taxon>
        <taxon>Yersiniaceae</taxon>
        <taxon>Serratia</taxon>
    </lineage>
</organism>
<feature type="domain" description="Dit-like phage tail protein N-terminal" evidence="1">
    <location>
        <begin position="19"/>
        <end position="185"/>
    </location>
</feature>
<dbReference type="Proteomes" id="UP001589792">
    <property type="component" value="Unassembled WGS sequence"/>
</dbReference>
<proteinExistence type="predicted"/>
<reference evidence="2 3" key="1">
    <citation type="submission" date="2024-09" db="EMBL/GenBank/DDBJ databases">
        <authorList>
            <person name="Sun Q."/>
            <person name="Mori K."/>
        </authorList>
    </citation>
    <scope>NUCLEOTIDE SEQUENCE [LARGE SCALE GENOMIC DNA]</scope>
    <source>
        <strain evidence="2 3">CCM 8626</strain>
    </source>
</reference>
<gene>
    <name evidence="2" type="ORF">ACFFJ3_12925</name>
</gene>
<evidence type="ECO:0000313" key="3">
    <source>
        <dbReference type="Proteomes" id="UP001589792"/>
    </source>
</evidence>
<sequence>MAITGLFTRNRPKIGNLYFDATLRETSELHTDVSEFPLETAETAHDNAVTRPLSLTMTIGVSDNWYRELMAQQEDSLAGLLGVGANITTGIAASILGGRGAMLAGIGASIATNFYSGGQSTSSRSQNLLEQLRELQRSHTPFELVSSRGSTYKNCLITNTRTENSKETEGGMEIVVDLLQLTIIHDTVAETNANLPYGDTAATQAQKEVSHGEVVVQEVKGESYPLGRPHHPPSI</sequence>
<accession>A0ABV6EFA0</accession>
<dbReference type="RefSeq" id="WP_380675910.1">
    <property type="nucleotide sequence ID" value="NZ_CP173186.1"/>
</dbReference>
<dbReference type="EMBL" id="JBHLXG010000010">
    <property type="protein sequence ID" value="MFC0227399.1"/>
    <property type="molecule type" value="Genomic_DNA"/>
</dbReference>